<gene>
    <name evidence="8" type="ORF">M3A82_008530</name>
</gene>
<sequence length="484" mass="51754">MPDVQNPCPAGASPAPEDDRAAASVALVIVGATGDLTRRLLLPGLARALTVHDLPEVTLVGSAHSDGHSLEEWRGVIEEAVGETDLDADARAGLVERAAWRTADASDPEDLGALLVAAREAAGEEAVVVLYLALDPDLAAEACAALEQVEDRPEGLRVVLEKPFGSDQRSARELNALLGRIAGEEDVFRVDHFLGESMVSGLLTLRTANRVLERVWSAADVEHVDIVADESLALEGRAGFYDGTGALEDMLQSHLLQVLAMVALEPPRRLTPDALQDAVVEVLRATRVRDDDAVASSRRARYTAGTVGGQDVPDYVAEEGVDPGNGTETLAEVELEVRTDRWAGVPFRLRSGKALEPRRWEVVLSLRPPEGVPTGLEAAAGRERIVVGLDPRALRVELAVDGPDTPFVAERSALAADLAEEDVDAYGEVMRGVLTGDRMLSVRGDAAEECWRILAPVIEAWDAGRVPLDEYAAGSSGPEDWPER</sequence>
<accession>A0AAP3ESH3</accession>
<evidence type="ECO:0000256" key="4">
    <source>
        <dbReference type="ARBA" id="ARBA00023002"/>
    </source>
</evidence>
<keyword evidence="5" id="KW-0119">Carbohydrate metabolism</keyword>
<dbReference type="PIRSF" id="PIRSF000110">
    <property type="entry name" value="G6PD"/>
    <property type="match status" value="1"/>
</dbReference>
<proteinExistence type="predicted"/>
<dbReference type="NCBIfam" id="NF009492">
    <property type="entry name" value="PRK12853.1-3"/>
    <property type="match status" value="1"/>
</dbReference>
<evidence type="ECO:0000256" key="1">
    <source>
        <dbReference type="ARBA" id="ARBA00004937"/>
    </source>
</evidence>
<keyword evidence="4 8" id="KW-0560">Oxidoreductase</keyword>
<organism evidence="8 9">
    <name type="scientific">Micrococcus luteus</name>
    <name type="common">Micrococcus lysodeikticus</name>
    <dbReference type="NCBI Taxonomy" id="1270"/>
    <lineage>
        <taxon>Bacteria</taxon>
        <taxon>Bacillati</taxon>
        <taxon>Actinomycetota</taxon>
        <taxon>Actinomycetes</taxon>
        <taxon>Micrococcales</taxon>
        <taxon>Micrococcaceae</taxon>
        <taxon>Micrococcus</taxon>
    </lineage>
</organism>
<dbReference type="InterPro" id="IPR001282">
    <property type="entry name" value="G6P_DH"/>
</dbReference>
<protein>
    <submittedName>
        <fullName evidence="8">Glucose-6-phosphate dehydrogenase</fullName>
        <ecNumber evidence="8">1.1.1.49</ecNumber>
    </submittedName>
</protein>
<dbReference type="Gene3D" id="3.30.360.10">
    <property type="entry name" value="Dihydrodipicolinate Reductase, domain 2"/>
    <property type="match status" value="1"/>
</dbReference>
<dbReference type="AlphaFoldDB" id="A0AAP3ESH3"/>
<dbReference type="Proteomes" id="UP001205867">
    <property type="component" value="Unassembled WGS sequence"/>
</dbReference>
<dbReference type="PANTHER" id="PTHR23429:SF0">
    <property type="entry name" value="GLUCOSE-6-PHOSPHATE 1-DEHYDROGENASE"/>
    <property type="match status" value="1"/>
</dbReference>
<evidence type="ECO:0000313" key="9">
    <source>
        <dbReference type="Proteomes" id="UP001205867"/>
    </source>
</evidence>
<dbReference type="EMBL" id="JALXKZ020000020">
    <property type="protein sequence ID" value="MCV7629381.1"/>
    <property type="molecule type" value="Genomic_DNA"/>
</dbReference>
<comment type="caution">
    <text evidence="8">The sequence shown here is derived from an EMBL/GenBank/DDBJ whole genome shotgun (WGS) entry which is preliminary data.</text>
</comment>
<dbReference type="EC" id="1.1.1.49" evidence="8"/>
<dbReference type="SUPFAM" id="SSF55347">
    <property type="entry name" value="Glyceraldehyde-3-phosphate dehydrogenase-like, C-terminal domain"/>
    <property type="match status" value="1"/>
</dbReference>
<dbReference type="InterPro" id="IPR036291">
    <property type="entry name" value="NAD(P)-bd_dom_sf"/>
</dbReference>
<dbReference type="GO" id="GO:0005829">
    <property type="term" value="C:cytosol"/>
    <property type="evidence" value="ECO:0007669"/>
    <property type="project" value="TreeGrafter"/>
</dbReference>
<dbReference type="Pfam" id="PF00479">
    <property type="entry name" value="G6PD_N"/>
    <property type="match status" value="1"/>
</dbReference>
<feature type="domain" description="Glucose-6-phosphate dehydrogenase C-terminal" evidence="7">
    <location>
        <begin position="203"/>
        <end position="480"/>
    </location>
</feature>
<dbReference type="InterPro" id="IPR022675">
    <property type="entry name" value="G6P_DH_C"/>
</dbReference>
<feature type="domain" description="Glucose-6-phosphate dehydrogenase NAD-binding" evidence="6">
    <location>
        <begin position="28"/>
        <end position="199"/>
    </location>
</feature>
<dbReference type="GO" id="GO:0050661">
    <property type="term" value="F:NADP binding"/>
    <property type="evidence" value="ECO:0007669"/>
    <property type="project" value="InterPro"/>
</dbReference>
<evidence type="ECO:0000256" key="3">
    <source>
        <dbReference type="ARBA" id="ARBA00022857"/>
    </source>
</evidence>
<name>A0AAP3ESH3_MICLU</name>
<dbReference type="PANTHER" id="PTHR23429">
    <property type="entry name" value="GLUCOSE-6-PHOSPHATE 1-DEHYDROGENASE G6PD"/>
    <property type="match status" value="1"/>
</dbReference>
<evidence type="ECO:0000256" key="2">
    <source>
        <dbReference type="ARBA" id="ARBA00022526"/>
    </source>
</evidence>
<evidence type="ECO:0000313" key="8">
    <source>
        <dbReference type="EMBL" id="MCV7629381.1"/>
    </source>
</evidence>
<comment type="pathway">
    <text evidence="1">Carbohydrate degradation; pentose phosphate pathway; D-ribulose 5-phosphate from D-glucose 6-phosphate (oxidative stage): step 1/3.</text>
</comment>
<evidence type="ECO:0000259" key="6">
    <source>
        <dbReference type="Pfam" id="PF00479"/>
    </source>
</evidence>
<dbReference type="SUPFAM" id="SSF51735">
    <property type="entry name" value="NAD(P)-binding Rossmann-fold domains"/>
    <property type="match status" value="1"/>
</dbReference>
<keyword evidence="3" id="KW-0521">NADP</keyword>
<keyword evidence="2" id="KW-0313">Glucose metabolism</keyword>
<evidence type="ECO:0000256" key="5">
    <source>
        <dbReference type="ARBA" id="ARBA00023277"/>
    </source>
</evidence>
<dbReference type="GO" id="GO:0006006">
    <property type="term" value="P:glucose metabolic process"/>
    <property type="evidence" value="ECO:0007669"/>
    <property type="project" value="UniProtKB-KW"/>
</dbReference>
<evidence type="ECO:0000259" key="7">
    <source>
        <dbReference type="Pfam" id="PF02781"/>
    </source>
</evidence>
<dbReference type="InterPro" id="IPR022674">
    <property type="entry name" value="G6P_DH_NAD-bd"/>
</dbReference>
<dbReference type="Pfam" id="PF02781">
    <property type="entry name" value="G6PD_C"/>
    <property type="match status" value="1"/>
</dbReference>
<dbReference type="RefSeq" id="WP_410992503.1">
    <property type="nucleotide sequence ID" value="NZ_JANGFO010000007.1"/>
</dbReference>
<reference evidence="8" key="1">
    <citation type="submission" date="2023-06" db="EMBL/GenBank/DDBJ databases">
        <title>lsaBGC provides a comprehensive framework for evolutionary analysis of biosynthetic gene clusters within focal taxa.</title>
        <authorList>
            <person name="Salamzade R."/>
            <person name="Sandstrom S."/>
            <person name="Kalan L.R."/>
        </authorList>
    </citation>
    <scope>NUCLEOTIDE SEQUENCE</scope>
    <source>
        <strain evidence="8">P3-SID899</strain>
    </source>
</reference>
<dbReference type="GO" id="GO:0004345">
    <property type="term" value="F:glucose-6-phosphate dehydrogenase activity"/>
    <property type="evidence" value="ECO:0007669"/>
    <property type="project" value="UniProtKB-EC"/>
</dbReference>
<dbReference type="Gene3D" id="3.40.50.720">
    <property type="entry name" value="NAD(P)-binding Rossmann-like Domain"/>
    <property type="match status" value="1"/>
</dbReference>
<dbReference type="PRINTS" id="PR00079">
    <property type="entry name" value="G6PDHDRGNASE"/>
</dbReference>
<dbReference type="GO" id="GO:0009051">
    <property type="term" value="P:pentose-phosphate shunt, oxidative branch"/>
    <property type="evidence" value="ECO:0007669"/>
    <property type="project" value="TreeGrafter"/>
</dbReference>